<keyword evidence="1" id="KW-0863">Zinc-finger</keyword>
<evidence type="ECO:0000256" key="1">
    <source>
        <dbReference type="PROSITE-ProRule" id="PRU00723"/>
    </source>
</evidence>
<feature type="domain" description="C3H1-type" evidence="4">
    <location>
        <begin position="301"/>
        <end position="335"/>
    </location>
</feature>
<dbReference type="Gene3D" id="4.10.1000.40">
    <property type="match status" value="1"/>
</dbReference>
<keyword evidence="3" id="KW-1133">Transmembrane helix</keyword>
<dbReference type="Pfam" id="PF14608">
    <property type="entry name" value="zf-CCCH_2"/>
    <property type="match status" value="2"/>
</dbReference>
<feature type="transmembrane region" description="Helical" evidence="3">
    <location>
        <begin position="12"/>
        <end position="31"/>
    </location>
</feature>
<feature type="region of interest" description="Disordered" evidence="2">
    <location>
        <begin position="164"/>
        <end position="220"/>
    </location>
</feature>
<keyword evidence="3" id="KW-0812">Transmembrane</keyword>
<dbReference type="STRING" id="90262.A0A1X2IU14"/>
<dbReference type="InterPro" id="IPR000571">
    <property type="entry name" value="Znf_CCCH"/>
</dbReference>
<feature type="region of interest" description="Disordered" evidence="2">
    <location>
        <begin position="35"/>
        <end position="74"/>
    </location>
</feature>
<feature type="zinc finger region" description="C3H1-type" evidence="1">
    <location>
        <begin position="301"/>
        <end position="335"/>
    </location>
</feature>
<comment type="caution">
    <text evidence="5">The sequence shown here is derived from an EMBL/GenBank/DDBJ whole genome shotgun (WGS) entry which is preliminary data.</text>
</comment>
<evidence type="ECO:0000256" key="2">
    <source>
        <dbReference type="SAM" id="MobiDB-lite"/>
    </source>
</evidence>
<dbReference type="OrthoDB" id="438553at2759"/>
<dbReference type="AlphaFoldDB" id="A0A1X2IU14"/>
<dbReference type="GO" id="GO:0008270">
    <property type="term" value="F:zinc ion binding"/>
    <property type="evidence" value="ECO:0007669"/>
    <property type="project" value="UniProtKB-KW"/>
</dbReference>
<feature type="compositionally biased region" description="Basic and acidic residues" evidence="2">
    <location>
        <begin position="48"/>
        <end position="62"/>
    </location>
</feature>
<evidence type="ECO:0000259" key="4">
    <source>
        <dbReference type="PROSITE" id="PS50103"/>
    </source>
</evidence>
<keyword evidence="1" id="KW-0862">Zinc</keyword>
<name>A0A1X2IU14_9FUNG</name>
<gene>
    <name evidence="5" type="ORF">BCR42DRAFT_447586</name>
</gene>
<dbReference type="EMBL" id="MCGE01000004">
    <property type="protein sequence ID" value="ORZ22263.1"/>
    <property type="molecule type" value="Genomic_DNA"/>
</dbReference>
<protein>
    <recommendedName>
        <fullName evidence="4">C3H1-type domain-containing protein</fullName>
    </recommendedName>
</protein>
<keyword evidence="6" id="KW-1185">Reference proteome</keyword>
<proteinExistence type="predicted"/>
<feature type="compositionally biased region" description="Low complexity" evidence="2">
    <location>
        <begin position="195"/>
        <end position="216"/>
    </location>
</feature>
<evidence type="ECO:0000313" key="5">
    <source>
        <dbReference type="EMBL" id="ORZ22263.1"/>
    </source>
</evidence>
<feature type="region of interest" description="Disordered" evidence="2">
    <location>
        <begin position="88"/>
        <end position="108"/>
    </location>
</feature>
<keyword evidence="3" id="KW-0472">Membrane</keyword>
<dbReference type="Proteomes" id="UP000193560">
    <property type="component" value="Unassembled WGS sequence"/>
</dbReference>
<accession>A0A1X2IU14</accession>
<evidence type="ECO:0000256" key="3">
    <source>
        <dbReference type="SAM" id="Phobius"/>
    </source>
</evidence>
<feature type="compositionally biased region" description="Low complexity" evidence="2">
    <location>
        <begin position="164"/>
        <end position="179"/>
    </location>
</feature>
<evidence type="ECO:0000313" key="6">
    <source>
        <dbReference type="Proteomes" id="UP000193560"/>
    </source>
</evidence>
<keyword evidence="1" id="KW-0479">Metal-binding</keyword>
<organism evidence="5 6">
    <name type="scientific">Absidia repens</name>
    <dbReference type="NCBI Taxonomy" id="90262"/>
    <lineage>
        <taxon>Eukaryota</taxon>
        <taxon>Fungi</taxon>
        <taxon>Fungi incertae sedis</taxon>
        <taxon>Mucoromycota</taxon>
        <taxon>Mucoromycotina</taxon>
        <taxon>Mucoromycetes</taxon>
        <taxon>Mucorales</taxon>
        <taxon>Cunninghamellaceae</taxon>
        <taxon>Absidia</taxon>
    </lineage>
</organism>
<feature type="region of interest" description="Disordered" evidence="2">
    <location>
        <begin position="253"/>
        <end position="284"/>
    </location>
</feature>
<dbReference type="PROSITE" id="PS50103">
    <property type="entry name" value="ZF_C3H1"/>
    <property type="match status" value="1"/>
</dbReference>
<reference evidence="5 6" key="1">
    <citation type="submission" date="2016-07" db="EMBL/GenBank/DDBJ databases">
        <title>Pervasive Adenine N6-methylation of Active Genes in Fungi.</title>
        <authorList>
            <consortium name="DOE Joint Genome Institute"/>
            <person name="Mondo S.J."/>
            <person name="Dannebaum R.O."/>
            <person name="Kuo R.C."/>
            <person name="Labutti K."/>
            <person name="Haridas S."/>
            <person name="Kuo A."/>
            <person name="Salamov A."/>
            <person name="Ahrendt S.R."/>
            <person name="Lipzen A."/>
            <person name="Sullivan W."/>
            <person name="Andreopoulos W.B."/>
            <person name="Clum A."/>
            <person name="Lindquist E."/>
            <person name="Daum C."/>
            <person name="Ramamoorthy G.K."/>
            <person name="Gryganskyi A."/>
            <person name="Culley D."/>
            <person name="Magnuson J.K."/>
            <person name="James T.Y."/>
            <person name="O'Malley M.A."/>
            <person name="Stajich J.E."/>
            <person name="Spatafora J.W."/>
            <person name="Visel A."/>
            <person name="Grigoriev I.V."/>
        </authorList>
    </citation>
    <scope>NUCLEOTIDE SEQUENCE [LARGE SCALE GENOMIC DNA]</scope>
    <source>
        <strain evidence="5 6">NRRL 1336</strain>
    </source>
</reference>
<sequence length="373" mass="42515">MYDSTSQRNKAIWVGSLALLTVGSILYFTMLRKSEDPSKFPKPSNAREVNKDRSNEPGKTEETMMNDVPPQKDDVPQAKATVTLEQEVTETADISSELAKPLPTSEEQDQIDADTLIATAIATATTKNNNDIINDNDINEAALVYENATQQDIGNDLEEKSPLLTAAPSSSSSSDTSSSRLHDQQERINLPPPNSTNGNPTVNGNNSSSNGTGVNGYWQAPATNSTFQHSMGWPELFPLQQQDGDQIKHATSEVTATKDASNMPEEKKKNTKKRMSRPEQINQQRQNYIPSMKSRCNWWPNCTNKNCKYHHPYQPCRYGDLCIYNERCMFLHPWDYEEPVRQTKQQQQQEYQHYQQYQQYQQYQPYQQYHTEN</sequence>